<dbReference type="RefSeq" id="WP_269944154.1">
    <property type="nucleotide sequence ID" value="NZ_JAKMUT010000002.1"/>
</dbReference>
<feature type="binding site" evidence="11">
    <location>
        <position position="145"/>
    </location>
    <ligand>
        <name>L-histidine</name>
        <dbReference type="ChEBI" id="CHEBI:57595"/>
    </ligand>
</feature>
<feature type="binding site" evidence="11">
    <location>
        <position position="274"/>
    </location>
    <ligand>
        <name>L-histidine</name>
        <dbReference type="ChEBI" id="CHEBI:57595"/>
    </ligand>
</feature>
<keyword evidence="15" id="KW-1185">Reference proteome</keyword>
<comment type="subunit">
    <text evidence="2 10">Homodimer.</text>
</comment>
<evidence type="ECO:0000256" key="4">
    <source>
        <dbReference type="ARBA" id="ARBA00022598"/>
    </source>
</evidence>
<comment type="similarity">
    <text evidence="1 10">Belongs to the class-II aminoacyl-tRNA synthetase family.</text>
</comment>
<dbReference type="InterPro" id="IPR006195">
    <property type="entry name" value="aa-tRNA-synth_II"/>
</dbReference>
<feature type="compositionally biased region" description="Basic and acidic residues" evidence="12">
    <location>
        <begin position="1"/>
        <end position="20"/>
    </location>
</feature>
<dbReference type="HAMAP" id="MF_00127">
    <property type="entry name" value="His_tRNA_synth"/>
    <property type="match status" value="1"/>
</dbReference>
<accession>A0A9X3LK79</accession>
<dbReference type="NCBIfam" id="TIGR00442">
    <property type="entry name" value="hisS"/>
    <property type="match status" value="1"/>
</dbReference>
<evidence type="ECO:0000256" key="3">
    <source>
        <dbReference type="ARBA" id="ARBA00022490"/>
    </source>
</evidence>
<feature type="binding site" evidence="11">
    <location>
        <begin position="100"/>
        <end position="102"/>
    </location>
    <ligand>
        <name>L-histidine</name>
        <dbReference type="ChEBI" id="CHEBI:57595"/>
    </ligand>
</feature>
<dbReference type="EMBL" id="JAKMUT010000002">
    <property type="protein sequence ID" value="MCZ9289126.1"/>
    <property type="molecule type" value="Genomic_DNA"/>
</dbReference>
<dbReference type="PROSITE" id="PS50862">
    <property type="entry name" value="AA_TRNA_LIGASE_II"/>
    <property type="match status" value="1"/>
</dbReference>
<dbReference type="Gene3D" id="3.40.50.800">
    <property type="entry name" value="Anticodon-binding domain"/>
    <property type="match status" value="1"/>
</dbReference>
<dbReference type="CDD" id="cd00773">
    <property type="entry name" value="HisRS-like_core"/>
    <property type="match status" value="1"/>
</dbReference>
<dbReference type="SUPFAM" id="SSF52954">
    <property type="entry name" value="Class II aaRS ABD-related"/>
    <property type="match status" value="1"/>
</dbReference>
<dbReference type="Pfam" id="PF03129">
    <property type="entry name" value="HGTP_anticodon"/>
    <property type="match status" value="1"/>
</dbReference>
<evidence type="ECO:0000313" key="15">
    <source>
        <dbReference type="Proteomes" id="UP001146469"/>
    </source>
</evidence>
<dbReference type="InterPro" id="IPR041715">
    <property type="entry name" value="HisRS-like_core"/>
</dbReference>
<evidence type="ECO:0000256" key="12">
    <source>
        <dbReference type="SAM" id="MobiDB-lite"/>
    </source>
</evidence>
<evidence type="ECO:0000256" key="7">
    <source>
        <dbReference type="ARBA" id="ARBA00022917"/>
    </source>
</evidence>
<evidence type="ECO:0000256" key="8">
    <source>
        <dbReference type="ARBA" id="ARBA00023146"/>
    </source>
</evidence>
<evidence type="ECO:0000256" key="1">
    <source>
        <dbReference type="ARBA" id="ARBA00008226"/>
    </source>
</evidence>
<feature type="binding site" evidence="11">
    <location>
        <position position="149"/>
    </location>
    <ligand>
        <name>L-histidine</name>
        <dbReference type="ChEBI" id="CHEBI:57595"/>
    </ligand>
</feature>
<evidence type="ECO:0000259" key="13">
    <source>
        <dbReference type="PROSITE" id="PS50862"/>
    </source>
</evidence>
<sequence length="446" mass="48634">MTESEKKQQKSQKTKAEKFKALSAPKGVPDYVPPTSPEFKAVKDAFTSAAHAAGYEHVELPIFEETSLFARGVGESTDVVSKEMYTFADRGGRSVTLRPEGTAGVMRAVIEHNLDRGQLPVKLVYNGPFFRYERPQAGRYRQLQQVGVEAIGVDDPALDAEVIALAHRCFSSIGLNGFRLELTSLGDWDDRPAYRQKLQDFLATLPLDEETQRRAQLNPLRVLDDKRPEMQEMLAEAPLMLDHLSDSSREHFETVTGLLDDLGVGYTINPRMVRGLDYYTKTCFEFVHDGLGAQSGIGGGGRYDGLMAQLGGQDLSGIGFGLGVDRALLALEAEEKRASTGRRVDVYGVALGAEAKRRMVGIVDDLRERGVAADMSYGDRGLKGAMKGADRAGALYALVLGDKELAEGTVTVKDLGAHEQHEVDLAAVVELLAEKTEKPAERTTGA</sequence>
<keyword evidence="7 10" id="KW-0648">Protein biosynthesis</keyword>
<reference evidence="14" key="1">
    <citation type="submission" date="2022-02" db="EMBL/GenBank/DDBJ databases">
        <title>Corynebacterium sp. from urogenital microbiome.</title>
        <authorList>
            <person name="Cappelli E.A."/>
            <person name="Ribeiro T.G."/>
            <person name="Peixe L."/>
        </authorList>
    </citation>
    <scope>NUCLEOTIDE SEQUENCE</scope>
    <source>
        <strain evidence="14">C8Ua_174</strain>
    </source>
</reference>
<dbReference type="InterPro" id="IPR033656">
    <property type="entry name" value="HisRS_anticodon"/>
</dbReference>
<protein>
    <recommendedName>
        <fullName evidence="10">Histidine--tRNA ligase</fullName>
        <ecNumber evidence="10">6.1.1.21</ecNumber>
    </recommendedName>
    <alternativeName>
        <fullName evidence="10">Histidyl-tRNA synthetase</fullName>
        <shortName evidence="10">HisRS</shortName>
    </alternativeName>
</protein>
<name>A0A9X3LK79_9CORY</name>
<dbReference type="AlphaFoldDB" id="A0A9X3LK79"/>
<dbReference type="InterPro" id="IPR036621">
    <property type="entry name" value="Anticodon-bd_dom_sf"/>
</dbReference>
<keyword evidence="8 10" id="KW-0030">Aminoacyl-tRNA synthetase</keyword>
<dbReference type="GO" id="GO:0005737">
    <property type="term" value="C:cytoplasm"/>
    <property type="evidence" value="ECO:0007669"/>
    <property type="project" value="UniProtKB-SubCell"/>
</dbReference>
<evidence type="ECO:0000256" key="2">
    <source>
        <dbReference type="ARBA" id="ARBA00011738"/>
    </source>
</evidence>
<dbReference type="GO" id="GO:0005524">
    <property type="term" value="F:ATP binding"/>
    <property type="evidence" value="ECO:0007669"/>
    <property type="project" value="UniProtKB-UniRule"/>
</dbReference>
<dbReference type="Proteomes" id="UP001146469">
    <property type="component" value="Unassembled WGS sequence"/>
</dbReference>
<dbReference type="EC" id="6.1.1.21" evidence="10"/>
<evidence type="ECO:0000256" key="6">
    <source>
        <dbReference type="ARBA" id="ARBA00022840"/>
    </source>
</evidence>
<dbReference type="InterPro" id="IPR045864">
    <property type="entry name" value="aa-tRNA-synth_II/BPL/LPL"/>
</dbReference>
<keyword evidence="6 10" id="KW-0067">ATP-binding</keyword>
<keyword evidence="3 10" id="KW-0963">Cytoplasm</keyword>
<comment type="caution">
    <text evidence="14">The sequence shown here is derived from an EMBL/GenBank/DDBJ whole genome shotgun (WGS) entry which is preliminary data.</text>
</comment>
<comment type="catalytic activity">
    <reaction evidence="9 10">
        <text>tRNA(His) + L-histidine + ATP = L-histidyl-tRNA(His) + AMP + diphosphate + H(+)</text>
        <dbReference type="Rhea" id="RHEA:17313"/>
        <dbReference type="Rhea" id="RHEA-COMP:9665"/>
        <dbReference type="Rhea" id="RHEA-COMP:9689"/>
        <dbReference type="ChEBI" id="CHEBI:15378"/>
        <dbReference type="ChEBI" id="CHEBI:30616"/>
        <dbReference type="ChEBI" id="CHEBI:33019"/>
        <dbReference type="ChEBI" id="CHEBI:57595"/>
        <dbReference type="ChEBI" id="CHEBI:78442"/>
        <dbReference type="ChEBI" id="CHEBI:78527"/>
        <dbReference type="ChEBI" id="CHEBI:456215"/>
        <dbReference type="EC" id="6.1.1.21"/>
    </reaction>
</comment>
<feature type="binding site" evidence="11">
    <location>
        <begin position="278"/>
        <end position="279"/>
    </location>
    <ligand>
        <name>L-histidine</name>
        <dbReference type="ChEBI" id="CHEBI:57595"/>
    </ligand>
</feature>
<proteinExistence type="inferred from homology"/>
<evidence type="ECO:0000256" key="10">
    <source>
        <dbReference type="HAMAP-Rule" id="MF_00127"/>
    </source>
</evidence>
<dbReference type="InterPro" id="IPR004154">
    <property type="entry name" value="Anticodon-bd"/>
</dbReference>
<dbReference type="Gene3D" id="3.30.930.10">
    <property type="entry name" value="Bira Bifunctional Protein, Domain 2"/>
    <property type="match status" value="1"/>
</dbReference>
<evidence type="ECO:0000256" key="5">
    <source>
        <dbReference type="ARBA" id="ARBA00022741"/>
    </source>
</evidence>
<dbReference type="InterPro" id="IPR004516">
    <property type="entry name" value="HisRS/HisZ"/>
</dbReference>
<evidence type="ECO:0000256" key="11">
    <source>
        <dbReference type="PIRSR" id="PIRSR001549-1"/>
    </source>
</evidence>
<organism evidence="14 15">
    <name type="scientific">Corynebacterium evansiae</name>
    <dbReference type="NCBI Taxonomy" id="2913499"/>
    <lineage>
        <taxon>Bacteria</taxon>
        <taxon>Bacillati</taxon>
        <taxon>Actinomycetota</taxon>
        <taxon>Actinomycetes</taxon>
        <taxon>Mycobacteriales</taxon>
        <taxon>Corynebacteriaceae</taxon>
        <taxon>Corynebacterium</taxon>
    </lineage>
</organism>
<dbReference type="SUPFAM" id="SSF55681">
    <property type="entry name" value="Class II aaRS and biotin synthetases"/>
    <property type="match status" value="1"/>
</dbReference>
<dbReference type="CDD" id="cd00859">
    <property type="entry name" value="HisRS_anticodon"/>
    <property type="match status" value="1"/>
</dbReference>
<evidence type="ECO:0000256" key="9">
    <source>
        <dbReference type="ARBA" id="ARBA00047639"/>
    </source>
</evidence>
<feature type="domain" description="Aminoacyl-transfer RNA synthetases class-II family profile" evidence="13">
    <location>
        <begin position="40"/>
        <end position="334"/>
    </location>
</feature>
<dbReference type="GO" id="GO:0006427">
    <property type="term" value="P:histidyl-tRNA aminoacylation"/>
    <property type="evidence" value="ECO:0007669"/>
    <property type="project" value="UniProtKB-UniRule"/>
</dbReference>
<dbReference type="Pfam" id="PF13393">
    <property type="entry name" value="tRNA-synt_His"/>
    <property type="match status" value="1"/>
</dbReference>
<dbReference type="GO" id="GO:0004821">
    <property type="term" value="F:histidine-tRNA ligase activity"/>
    <property type="evidence" value="ECO:0007669"/>
    <property type="project" value="UniProtKB-UniRule"/>
</dbReference>
<feature type="binding site" evidence="11">
    <location>
        <position position="131"/>
    </location>
    <ligand>
        <name>L-histidine</name>
        <dbReference type="ChEBI" id="CHEBI:57595"/>
    </ligand>
</feature>
<gene>
    <name evidence="10 14" type="primary">hisS</name>
    <name evidence="14" type="ORF">L8V00_02715</name>
</gene>
<dbReference type="PANTHER" id="PTHR43707:SF1">
    <property type="entry name" value="HISTIDINE--TRNA LIGASE, MITOCHONDRIAL-RELATED"/>
    <property type="match status" value="1"/>
</dbReference>
<keyword evidence="5 10" id="KW-0547">Nucleotide-binding</keyword>
<evidence type="ECO:0000313" key="14">
    <source>
        <dbReference type="EMBL" id="MCZ9289126.1"/>
    </source>
</evidence>
<dbReference type="InterPro" id="IPR015807">
    <property type="entry name" value="His-tRNA-ligase"/>
</dbReference>
<feature type="region of interest" description="Disordered" evidence="12">
    <location>
        <begin position="1"/>
        <end position="30"/>
    </location>
</feature>
<dbReference type="PANTHER" id="PTHR43707">
    <property type="entry name" value="HISTIDYL-TRNA SYNTHETASE"/>
    <property type="match status" value="1"/>
</dbReference>
<keyword evidence="4 10" id="KW-0436">Ligase</keyword>
<dbReference type="PIRSF" id="PIRSF001549">
    <property type="entry name" value="His-tRNA_synth"/>
    <property type="match status" value="1"/>
</dbReference>
<comment type="subcellular location">
    <subcellularLocation>
        <location evidence="10">Cytoplasm</location>
    </subcellularLocation>
</comment>